<feature type="coiled-coil region" evidence="1">
    <location>
        <begin position="19"/>
        <end position="51"/>
    </location>
</feature>
<evidence type="ECO:0000256" key="2">
    <source>
        <dbReference type="SAM" id="MobiDB-lite"/>
    </source>
</evidence>
<dbReference type="AlphaFoldDB" id="A0AAN8GP17"/>
<evidence type="ECO:0000256" key="1">
    <source>
        <dbReference type="SAM" id="Coils"/>
    </source>
</evidence>
<protein>
    <submittedName>
        <fullName evidence="3">Uncharacterized protein</fullName>
    </submittedName>
</protein>
<proteinExistence type="predicted"/>
<evidence type="ECO:0000313" key="4">
    <source>
        <dbReference type="Proteomes" id="UP001335648"/>
    </source>
</evidence>
<accession>A0AAN8GP17</accession>
<gene>
    <name evidence="3" type="ORF">CesoFtcFv8_018868</name>
</gene>
<name>A0AAN8GP17_9TELE</name>
<sequence length="128" mass="15317">MREQTEEMHLVEEVKPIMERQLLEELERQRQRQAEVTAQKARKEKEKSKLEPAAARKLEKVNSSLQWHLHRSTEEKEERQRELINMKGQIATLMQRQQFRADPAQLERKNRIAKKKKGKLPSDFTPHP</sequence>
<organism evidence="3 4">
    <name type="scientific">Champsocephalus esox</name>
    <name type="common">pike icefish</name>
    <dbReference type="NCBI Taxonomy" id="159716"/>
    <lineage>
        <taxon>Eukaryota</taxon>
        <taxon>Metazoa</taxon>
        <taxon>Chordata</taxon>
        <taxon>Craniata</taxon>
        <taxon>Vertebrata</taxon>
        <taxon>Euteleostomi</taxon>
        <taxon>Actinopterygii</taxon>
        <taxon>Neopterygii</taxon>
        <taxon>Teleostei</taxon>
        <taxon>Neoteleostei</taxon>
        <taxon>Acanthomorphata</taxon>
        <taxon>Eupercaria</taxon>
        <taxon>Perciformes</taxon>
        <taxon>Notothenioidei</taxon>
        <taxon>Channichthyidae</taxon>
        <taxon>Champsocephalus</taxon>
    </lineage>
</organism>
<reference evidence="3 4" key="1">
    <citation type="journal article" date="2023" name="Mol. Biol. Evol.">
        <title>Genomics of Secondarily Temperate Adaptation in the Only Non-Antarctic Icefish.</title>
        <authorList>
            <person name="Rivera-Colon A.G."/>
            <person name="Rayamajhi N."/>
            <person name="Minhas B.F."/>
            <person name="Madrigal G."/>
            <person name="Bilyk K.T."/>
            <person name="Yoon V."/>
            <person name="Hune M."/>
            <person name="Gregory S."/>
            <person name="Cheng C.H.C."/>
            <person name="Catchen J.M."/>
        </authorList>
    </citation>
    <scope>NUCLEOTIDE SEQUENCE [LARGE SCALE GENOMIC DNA]</scope>
    <source>
        <strain evidence="3">JC2023a</strain>
    </source>
</reference>
<keyword evidence="4" id="KW-1185">Reference proteome</keyword>
<keyword evidence="1" id="KW-0175">Coiled coil</keyword>
<comment type="caution">
    <text evidence="3">The sequence shown here is derived from an EMBL/GenBank/DDBJ whole genome shotgun (WGS) entry which is preliminary data.</text>
</comment>
<dbReference type="EMBL" id="JAULUE010002060">
    <property type="protein sequence ID" value="KAK5885128.1"/>
    <property type="molecule type" value="Genomic_DNA"/>
</dbReference>
<dbReference type="Proteomes" id="UP001335648">
    <property type="component" value="Unassembled WGS sequence"/>
</dbReference>
<evidence type="ECO:0000313" key="3">
    <source>
        <dbReference type="EMBL" id="KAK5885128.1"/>
    </source>
</evidence>
<feature type="region of interest" description="Disordered" evidence="2">
    <location>
        <begin position="100"/>
        <end position="128"/>
    </location>
</feature>